<dbReference type="Pfam" id="PF13041">
    <property type="entry name" value="PPR_2"/>
    <property type="match status" value="2"/>
</dbReference>
<dbReference type="GO" id="GO:0004523">
    <property type="term" value="F:RNA-DNA hybrid ribonuclease activity"/>
    <property type="evidence" value="ECO:0007669"/>
    <property type="project" value="InterPro"/>
</dbReference>
<dbReference type="InterPro" id="IPR011990">
    <property type="entry name" value="TPR-like_helical_dom_sf"/>
</dbReference>
<feature type="repeat" description="PPR" evidence="2">
    <location>
        <begin position="217"/>
        <end position="251"/>
    </location>
</feature>
<dbReference type="InterPro" id="IPR002885">
    <property type="entry name" value="PPR_rpt"/>
</dbReference>
<dbReference type="Proteomes" id="UP000236291">
    <property type="component" value="Unassembled WGS sequence"/>
</dbReference>
<proteinExistence type="predicted"/>
<dbReference type="PROSITE" id="PS51375">
    <property type="entry name" value="PPR"/>
    <property type="match status" value="3"/>
</dbReference>
<organism evidence="4 5">
    <name type="scientific">Trifolium pratense</name>
    <name type="common">Red clover</name>
    <dbReference type="NCBI Taxonomy" id="57577"/>
    <lineage>
        <taxon>Eukaryota</taxon>
        <taxon>Viridiplantae</taxon>
        <taxon>Streptophyta</taxon>
        <taxon>Embryophyta</taxon>
        <taxon>Tracheophyta</taxon>
        <taxon>Spermatophyta</taxon>
        <taxon>Magnoliopsida</taxon>
        <taxon>eudicotyledons</taxon>
        <taxon>Gunneridae</taxon>
        <taxon>Pentapetalae</taxon>
        <taxon>rosids</taxon>
        <taxon>fabids</taxon>
        <taxon>Fabales</taxon>
        <taxon>Fabaceae</taxon>
        <taxon>Papilionoideae</taxon>
        <taxon>50 kb inversion clade</taxon>
        <taxon>NPAAA clade</taxon>
        <taxon>Hologalegina</taxon>
        <taxon>IRL clade</taxon>
        <taxon>Trifolieae</taxon>
        <taxon>Trifolium</taxon>
    </lineage>
</organism>
<dbReference type="InterPro" id="IPR046960">
    <property type="entry name" value="PPR_At4g14850-like_plant"/>
</dbReference>
<dbReference type="GO" id="GO:0009451">
    <property type="term" value="P:RNA modification"/>
    <property type="evidence" value="ECO:0007669"/>
    <property type="project" value="InterPro"/>
</dbReference>
<dbReference type="NCBIfam" id="TIGR00756">
    <property type="entry name" value="PPR"/>
    <property type="match status" value="3"/>
</dbReference>
<feature type="repeat" description="PPR" evidence="2">
    <location>
        <begin position="116"/>
        <end position="150"/>
    </location>
</feature>
<evidence type="ECO:0000256" key="1">
    <source>
        <dbReference type="ARBA" id="ARBA00022737"/>
    </source>
</evidence>
<comment type="caution">
    <text evidence="4">The sequence shown here is derived from an EMBL/GenBank/DDBJ whole genome shotgun (WGS) entry which is preliminary data.</text>
</comment>
<evidence type="ECO:0000313" key="5">
    <source>
        <dbReference type="Proteomes" id="UP000236291"/>
    </source>
</evidence>
<reference evidence="4 5" key="1">
    <citation type="journal article" date="2014" name="Am. J. Bot.">
        <title>Genome assembly and annotation for red clover (Trifolium pratense; Fabaceae).</title>
        <authorList>
            <person name="Istvanek J."/>
            <person name="Jaros M."/>
            <person name="Krenek A."/>
            <person name="Repkova J."/>
        </authorList>
    </citation>
    <scope>NUCLEOTIDE SEQUENCE [LARGE SCALE GENOMIC DNA]</scope>
    <source>
        <strain evidence="5">cv. Tatra</strain>
        <tissue evidence="4">Young leaves</tissue>
    </source>
</reference>
<feature type="repeat" description="PPR" evidence="2">
    <location>
        <begin position="15"/>
        <end position="49"/>
    </location>
</feature>
<dbReference type="ExpressionAtlas" id="A0A2K3MYA2">
    <property type="expression patterns" value="baseline"/>
</dbReference>
<dbReference type="FunFam" id="1.25.40.10:FF:000351">
    <property type="entry name" value="Pentatricopeptide repeat-containing protein"/>
    <property type="match status" value="1"/>
</dbReference>
<dbReference type="PANTHER" id="PTHR47926:SF342">
    <property type="entry name" value="TETRATRICOPEPTIDE-LIKE HELICAL DOMAIN-CONTAINING PROTEIN-RELATED"/>
    <property type="match status" value="1"/>
</dbReference>
<dbReference type="STRING" id="57577.A0A2K3MYA2"/>
<keyword evidence="1" id="KW-0677">Repeat</keyword>
<dbReference type="AlphaFoldDB" id="A0A2K3MYA2"/>
<dbReference type="FunFam" id="1.25.40.10:FF:000158">
    <property type="entry name" value="pentatricopeptide repeat-containing protein At2g33680"/>
    <property type="match status" value="1"/>
</dbReference>
<accession>A0A2K3MYA2</accession>
<sequence>MRDARLVFDRVLDKDVVLCTALIVGYNQHGFDGEALEVFEEMVDRRIKPNEYTLASVLVSCGNLGDLINGKSIHGLVVKSGLESVVASQTSLLTMYSKCSKVEDSIKVFNQLAYASHVTWTSFIVGLVQNGREEVAVSVFREMIRCSIIPNHFTLSSILHACSSLAMLEVGEQIHAVTMKLGVDGNKYADAALIHLYGKCGTVEKARSVFDSLNELDVVSINSMIYAYAQNGFGHEALQLFERMKILGLAPNALFERMKNLGLAPNAVTFISILLACNNAGLVEEGCQIFSFIRDNHNVELTRDHFTCMIDLLGRARRFEEAAMLIEEVKNPDAILWRTLLNACKIHGEVEMAEKFMRKMLDHAPEDGGTRILLTNIYASAGKWDSVIEMKSAIRDLRLKKSPAMSWVDIDREVHTFMAGDLSHPRAHEILKMLHESQLPNQVGNMAFNMWNTWFSVNILQRHVVPQATDQSESHLWVLASEIVRVIWWLYHAKAAGYTFCVEVEAWALLQAMKEARRRGLVRVQFESDLQALVEAIRTKNGGFF</sequence>
<evidence type="ECO:0000259" key="3">
    <source>
        <dbReference type="Pfam" id="PF13456"/>
    </source>
</evidence>
<name>A0A2K3MYA2_TRIPR</name>
<feature type="domain" description="RNase H type-1" evidence="3">
    <location>
        <begin position="494"/>
        <end position="540"/>
    </location>
</feature>
<dbReference type="FunFam" id="1.25.40.10:FF:000285">
    <property type="entry name" value="Pentatricopeptide repeat-containing protein, chloroplastic"/>
    <property type="match status" value="1"/>
</dbReference>
<dbReference type="Pfam" id="PF01535">
    <property type="entry name" value="PPR"/>
    <property type="match status" value="3"/>
</dbReference>
<dbReference type="GO" id="GO:0099402">
    <property type="term" value="P:plant organ development"/>
    <property type="evidence" value="ECO:0007669"/>
    <property type="project" value="UniProtKB-ARBA"/>
</dbReference>
<dbReference type="InterPro" id="IPR002156">
    <property type="entry name" value="RNaseH_domain"/>
</dbReference>
<dbReference type="GO" id="GO:0003723">
    <property type="term" value="F:RNA binding"/>
    <property type="evidence" value="ECO:0007669"/>
    <property type="project" value="InterPro"/>
</dbReference>
<dbReference type="Pfam" id="PF20431">
    <property type="entry name" value="E_motif"/>
    <property type="match status" value="1"/>
</dbReference>
<evidence type="ECO:0000256" key="2">
    <source>
        <dbReference type="PROSITE-ProRule" id="PRU00708"/>
    </source>
</evidence>
<dbReference type="EMBL" id="ASHM01013758">
    <property type="protein sequence ID" value="PNX95724.1"/>
    <property type="molecule type" value="Genomic_DNA"/>
</dbReference>
<dbReference type="PANTHER" id="PTHR47926">
    <property type="entry name" value="PENTATRICOPEPTIDE REPEAT-CONTAINING PROTEIN"/>
    <property type="match status" value="1"/>
</dbReference>
<reference evidence="4 5" key="2">
    <citation type="journal article" date="2017" name="Front. Plant Sci.">
        <title>Gene Classification and Mining of Molecular Markers Useful in Red Clover (Trifolium pratense) Breeding.</title>
        <authorList>
            <person name="Istvanek J."/>
            <person name="Dluhosova J."/>
            <person name="Dluhos P."/>
            <person name="Patkova L."/>
            <person name="Nedelnik J."/>
            <person name="Repkova J."/>
        </authorList>
    </citation>
    <scope>NUCLEOTIDE SEQUENCE [LARGE SCALE GENOMIC DNA]</scope>
    <source>
        <strain evidence="5">cv. Tatra</strain>
        <tissue evidence="4">Young leaves</tissue>
    </source>
</reference>
<dbReference type="Pfam" id="PF13456">
    <property type="entry name" value="RVT_3"/>
    <property type="match status" value="1"/>
</dbReference>
<protein>
    <submittedName>
        <fullName evidence="4">Pentatricopeptide repeat-containing protein</fullName>
    </submittedName>
</protein>
<gene>
    <name evidence="4" type="ORF">L195_g018918</name>
</gene>
<evidence type="ECO:0000313" key="4">
    <source>
        <dbReference type="EMBL" id="PNX95724.1"/>
    </source>
</evidence>
<dbReference type="InterPro" id="IPR046848">
    <property type="entry name" value="E_motif"/>
</dbReference>
<dbReference type="Gene3D" id="1.25.40.10">
    <property type="entry name" value="Tetratricopeptide repeat domain"/>
    <property type="match status" value="4"/>
</dbReference>